<gene>
    <name evidence="2" type="ORF">OKA104_LOCUS54060</name>
</gene>
<proteinExistence type="predicted"/>
<evidence type="ECO:0000313" key="3">
    <source>
        <dbReference type="Proteomes" id="UP000663881"/>
    </source>
</evidence>
<protein>
    <submittedName>
        <fullName evidence="2">Uncharacterized protein</fullName>
    </submittedName>
</protein>
<feature type="region of interest" description="Disordered" evidence="1">
    <location>
        <begin position="14"/>
        <end position="38"/>
    </location>
</feature>
<dbReference type="EMBL" id="CAJOAY010035064">
    <property type="protein sequence ID" value="CAF4449096.1"/>
    <property type="molecule type" value="Genomic_DNA"/>
</dbReference>
<sequence>RVIVSNMNEHGVLELDELTQPDGGTNIRSSQSLLEDEWEPEPIEALTAPERALRPSHSRDLMSMLVSIYGHAELFAHQLLNDMH</sequence>
<reference evidence="2" key="1">
    <citation type="submission" date="2021-02" db="EMBL/GenBank/DDBJ databases">
        <authorList>
            <person name="Nowell W R."/>
        </authorList>
    </citation>
    <scope>NUCLEOTIDE SEQUENCE</scope>
</reference>
<feature type="non-terminal residue" evidence="2">
    <location>
        <position position="84"/>
    </location>
</feature>
<accession>A0A820RXH8</accession>
<feature type="compositionally biased region" description="Polar residues" evidence="1">
    <location>
        <begin position="22"/>
        <end position="33"/>
    </location>
</feature>
<dbReference type="Proteomes" id="UP000663881">
    <property type="component" value="Unassembled WGS sequence"/>
</dbReference>
<dbReference type="AlphaFoldDB" id="A0A820RXH8"/>
<evidence type="ECO:0000256" key="1">
    <source>
        <dbReference type="SAM" id="MobiDB-lite"/>
    </source>
</evidence>
<organism evidence="2 3">
    <name type="scientific">Adineta steineri</name>
    <dbReference type="NCBI Taxonomy" id="433720"/>
    <lineage>
        <taxon>Eukaryota</taxon>
        <taxon>Metazoa</taxon>
        <taxon>Spiralia</taxon>
        <taxon>Gnathifera</taxon>
        <taxon>Rotifera</taxon>
        <taxon>Eurotatoria</taxon>
        <taxon>Bdelloidea</taxon>
        <taxon>Adinetida</taxon>
        <taxon>Adinetidae</taxon>
        <taxon>Adineta</taxon>
    </lineage>
</organism>
<comment type="caution">
    <text evidence="2">The sequence shown here is derived from an EMBL/GenBank/DDBJ whole genome shotgun (WGS) entry which is preliminary data.</text>
</comment>
<name>A0A820RXH8_9BILA</name>
<evidence type="ECO:0000313" key="2">
    <source>
        <dbReference type="EMBL" id="CAF4449096.1"/>
    </source>
</evidence>